<dbReference type="Pfam" id="PF12666">
    <property type="entry name" value="PrgI"/>
    <property type="match status" value="1"/>
</dbReference>
<evidence type="ECO:0000313" key="3">
    <source>
        <dbReference type="Proteomes" id="UP000664632"/>
    </source>
</evidence>
<keyword evidence="1" id="KW-0812">Transmembrane</keyword>
<feature type="transmembrane region" description="Helical" evidence="1">
    <location>
        <begin position="21"/>
        <end position="43"/>
    </location>
</feature>
<name>A0ABS3H1Y1_9ENTE</name>
<organism evidence="2 3">
    <name type="scientific">Candidatus Enterococcus ikei</name>
    <dbReference type="NCBI Taxonomy" id="2815326"/>
    <lineage>
        <taxon>Bacteria</taxon>
        <taxon>Bacillati</taxon>
        <taxon>Bacillota</taxon>
        <taxon>Bacilli</taxon>
        <taxon>Lactobacillales</taxon>
        <taxon>Enterococcaceae</taxon>
        <taxon>Enterococcus</taxon>
    </lineage>
</organism>
<evidence type="ECO:0000313" key="2">
    <source>
        <dbReference type="EMBL" id="MBO0441540.1"/>
    </source>
</evidence>
<sequence length="128" mass="14892">MEIKVFKDTSKRESVTGGLTGPQWLLILGISSFLILDILNALFQVVPVWIVRVTFFPIVGLLAGIALFRPHGMSFFTWLKLYFKFNTTIQTRTYQKEGERNIKYEPKDFKKTKAFKETNRTKTKHSSR</sequence>
<reference evidence="2 3" key="1">
    <citation type="submission" date="2021-03" db="EMBL/GenBank/DDBJ databases">
        <title>Enterococcal diversity collection.</title>
        <authorList>
            <person name="Gilmore M.S."/>
            <person name="Schwartzman J."/>
            <person name="Van Tyne D."/>
            <person name="Martin M."/>
            <person name="Earl A.M."/>
            <person name="Manson A.L."/>
            <person name="Straub T."/>
            <person name="Salamzade R."/>
            <person name="Saavedra J."/>
            <person name="Lebreton F."/>
            <person name="Prichula J."/>
            <person name="Schaufler K."/>
            <person name="Gaca A."/>
            <person name="Sgardioli B."/>
            <person name="Wagenaar J."/>
            <person name="Strong T."/>
        </authorList>
    </citation>
    <scope>NUCLEOTIDE SEQUENCE [LARGE SCALE GENOMIC DNA]</scope>
    <source>
        <strain evidence="2 3">DIV0869a</strain>
    </source>
</reference>
<feature type="transmembrane region" description="Helical" evidence="1">
    <location>
        <begin position="49"/>
        <end position="68"/>
    </location>
</feature>
<comment type="caution">
    <text evidence="2">The sequence shown here is derived from an EMBL/GenBank/DDBJ whole genome shotgun (WGS) entry which is preliminary data.</text>
</comment>
<gene>
    <name evidence="2" type="ORF">JZO69_14325</name>
</gene>
<dbReference type="InterPro" id="IPR024414">
    <property type="entry name" value="Uncharacterised_PrgI"/>
</dbReference>
<keyword evidence="3" id="KW-1185">Reference proteome</keyword>
<evidence type="ECO:0000256" key="1">
    <source>
        <dbReference type="SAM" id="Phobius"/>
    </source>
</evidence>
<keyword evidence="1" id="KW-1133">Transmembrane helix</keyword>
<dbReference type="EMBL" id="JAFLWD010000037">
    <property type="protein sequence ID" value="MBO0441540.1"/>
    <property type="molecule type" value="Genomic_DNA"/>
</dbReference>
<dbReference type="Proteomes" id="UP000664632">
    <property type="component" value="Unassembled WGS sequence"/>
</dbReference>
<keyword evidence="1" id="KW-0472">Membrane</keyword>
<dbReference type="RefSeq" id="WP_207113516.1">
    <property type="nucleotide sequence ID" value="NZ_JAFLWD010000037.1"/>
</dbReference>
<proteinExistence type="predicted"/>
<accession>A0ABS3H1Y1</accession>
<protein>
    <submittedName>
        <fullName evidence="2">PrgI family protein</fullName>
    </submittedName>
</protein>